<dbReference type="Gene3D" id="1.25.40.10">
    <property type="entry name" value="Tetratricopeptide repeat domain"/>
    <property type="match status" value="4"/>
</dbReference>
<dbReference type="Pfam" id="PF13041">
    <property type="entry name" value="PPR_2"/>
    <property type="match status" value="2"/>
</dbReference>
<dbReference type="NCBIfam" id="TIGR00756">
    <property type="entry name" value="PPR"/>
    <property type="match status" value="7"/>
</dbReference>
<accession>A0A1D1YMB0</accession>
<evidence type="ECO:0000313" key="4">
    <source>
        <dbReference type="EMBL" id="JAT55772.1"/>
    </source>
</evidence>
<evidence type="ECO:0000256" key="2">
    <source>
        <dbReference type="ARBA" id="ARBA00022737"/>
    </source>
</evidence>
<dbReference type="AlphaFoldDB" id="A0A1D1YMB0"/>
<evidence type="ECO:0000256" key="1">
    <source>
        <dbReference type="ARBA" id="ARBA00007626"/>
    </source>
</evidence>
<organism evidence="4">
    <name type="scientific">Anthurium amnicola</name>
    <dbReference type="NCBI Taxonomy" id="1678845"/>
    <lineage>
        <taxon>Eukaryota</taxon>
        <taxon>Viridiplantae</taxon>
        <taxon>Streptophyta</taxon>
        <taxon>Embryophyta</taxon>
        <taxon>Tracheophyta</taxon>
        <taxon>Spermatophyta</taxon>
        <taxon>Magnoliopsida</taxon>
        <taxon>Liliopsida</taxon>
        <taxon>Araceae</taxon>
        <taxon>Pothoideae</taxon>
        <taxon>Potheae</taxon>
        <taxon>Anthurium</taxon>
    </lineage>
</organism>
<feature type="repeat" description="PPR" evidence="3">
    <location>
        <begin position="335"/>
        <end position="369"/>
    </location>
</feature>
<feature type="repeat" description="PPR" evidence="3">
    <location>
        <begin position="300"/>
        <end position="334"/>
    </location>
</feature>
<evidence type="ECO:0000256" key="3">
    <source>
        <dbReference type="PROSITE-ProRule" id="PRU00708"/>
    </source>
</evidence>
<dbReference type="InterPro" id="IPR050872">
    <property type="entry name" value="PPR_P_subfamily"/>
</dbReference>
<feature type="repeat" description="PPR" evidence="3">
    <location>
        <begin position="193"/>
        <end position="228"/>
    </location>
</feature>
<name>A0A1D1YMB0_9ARAE</name>
<reference evidence="4" key="1">
    <citation type="submission" date="2015-07" db="EMBL/GenBank/DDBJ databases">
        <title>Transcriptome Assembly of Anthurium amnicola.</title>
        <authorList>
            <person name="Suzuki J."/>
        </authorList>
    </citation>
    <scope>NUCLEOTIDE SEQUENCE</scope>
</reference>
<feature type="repeat" description="PPR" evidence="3">
    <location>
        <begin position="370"/>
        <end position="404"/>
    </location>
</feature>
<feature type="repeat" description="PPR" evidence="3">
    <location>
        <begin position="158"/>
        <end position="192"/>
    </location>
</feature>
<keyword evidence="2" id="KW-0677">Repeat</keyword>
<dbReference type="PANTHER" id="PTHR46128:SF97">
    <property type="entry name" value="PENTACOTRIPEPTIDE-REPEAT REGION OF PRORP DOMAIN-CONTAINING PROTEIN"/>
    <property type="match status" value="1"/>
</dbReference>
<dbReference type="InterPro" id="IPR002885">
    <property type="entry name" value="PPR_rpt"/>
</dbReference>
<dbReference type="PROSITE" id="PS51375">
    <property type="entry name" value="PPR"/>
    <property type="match status" value="7"/>
</dbReference>
<dbReference type="EMBL" id="GDJX01012164">
    <property type="protein sequence ID" value="JAT55772.1"/>
    <property type="molecule type" value="Transcribed_RNA"/>
</dbReference>
<feature type="repeat" description="PPR" evidence="3">
    <location>
        <begin position="229"/>
        <end position="259"/>
    </location>
</feature>
<dbReference type="Pfam" id="PF01535">
    <property type="entry name" value="PPR"/>
    <property type="match status" value="1"/>
</dbReference>
<dbReference type="PANTHER" id="PTHR46128">
    <property type="entry name" value="MITOCHONDRIAL GROUP I INTRON SPLICING FACTOR CCM1"/>
    <property type="match status" value="1"/>
</dbReference>
<dbReference type="Pfam" id="PF12854">
    <property type="entry name" value="PPR_1"/>
    <property type="match status" value="2"/>
</dbReference>
<feature type="repeat" description="PPR" evidence="3">
    <location>
        <begin position="265"/>
        <end position="299"/>
    </location>
</feature>
<protein>
    <submittedName>
        <fullName evidence="4">Putative pentatricopeptide repeat-containing protein At1g53330</fullName>
    </submittedName>
</protein>
<comment type="similarity">
    <text evidence="1">Belongs to the PPR family. P subfamily.</text>
</comment>
<proteinExistence type="inferred from homology"/>
<dbReference type="InterPro" id="IPR011990">
    <property type="entry name" value="TPR-like_helical_dom_sf"/>
</dbReference>
<sequence length="469" mass="53303">MVPARKVSPFRLTSLLRTQKDPDLALRLFRNPNPDAKATPRAASSQRPFRYSARSYDLIVTKLGRARMFPEMEQIVEQMRQETRFSPKEILFCNVIASYGRARLPDPAVRTFHRIPSFGCRRTIRSFNSLLHALLNCRRFSGIEELCGDIDSYGLIPDACTYNIVMNAYCSLGLLDDARDLFDEMRSRGIPPNVTTFGTLISALCSNSMLEKAFGMKEKMLKAHNVRPNAFVYTSLIKGLCKVNELDTALQLKEEMCTGKEAGLDTAVCSTLIRALFAAGRKREVVGLLEEMRECRLEPDTVCYNAMMAGFCGENDFAAAFEVLNEMARKGCKADVVSYNVILSGLCRHGRWREAKELFDDMPRRGCLPDIVSYRTLFGGLCECRQYKDSTLLFDEMVFKGYRPRVESVHRIVDGLCEEDDIELLIFVLTIAAKGKCIDLYIWEMLTQRISKEFDLVKARELADHLRVL</sequence>
<gene>
    <name evidence="4" type="primary">At1g53330_0</name>
    <name evidence="4" type="ORF">g.58326</name>
</gene>